<dbReference type="RefSeq" id="WP_192543287.1">
    <property type="nucleotide sequence ID" value="NZ_RRZA01000231.1"/>
</dbReference>
<accession>A0ABR9FT52</accession>
<sequence>SYDKRGQIVNRVSIDERPSIVDSKSRIGDWEGDTVIGKGRKNAFVTMVERKTLYTVVHRIESKHAQITADALITCMTPYKDRVITVTLDNGKEFAHHEHVAQALEADVYFAHPYSSWERGI</sequence>
<evidence type="ECO:0000259" key="1">
    <source>
        <dbReference type="PROSITE" id="PS50994"/>
    </source>
</evidence>
<dbReference type="EMBL" id="RRZA01000231">
    <property type="protein sequence ID" value="MBE0460012.1"/>
    <property type="molecule type" value="Genomic_DNA"/>
</dbReference>
<dbReference type="PANTHER" id="PTHR10948:SF23">
    <property type="entry name" value="TRANSPOSASE INSI FOR INSERTION SEQUENCE ELEMENT IS30A-RELATED"/>
    <property type="match status" value="1"/>
</dbReference>
<dbReference type="Gene3D" id="3.30.420.10">
    <property type="entry name" value="Ribonuclease H-like superfamily/Ribonuclease H"/>
    <property type="match status" value="1"/>
</dbReference>
<feature type="domain" description="Integrase catalytic" evidence="1">
    <location>
        <begin position="14"/>
        <end position="121"/>
    </location>
</feature>
<name>A0ABR9FT52_9GAMM</name>
<dbReference type="NCBIfam" id="NF033563">
    <property type="entry name" value="transpos_IS30"/>
    <property type="match status" value="1"/>
</dbReference>
<dbReference type="InterPro" id="IPR036397">
    <property type="entry name" value="RNaseH_sf"/>
</dbReference>
<dbReference type="PROSITE" id="PS50994">
    <property type="entry name" value="INTEGRASE"/>
    <property type="match status" value="1"/>
</dbReference>
<evidence type="ECO:0000313" key="2">
    <source>
        <dbReference type="EMBL" id="MBE0460012.1"/>
    </source>
</evidence>
<protein>
    <submittedName>
        <fullName evidence="2">IS30 family transposase</fullName>
    </submittedName>
</protein>
<feature type="non-terminal residue" evidence="2">
    <location>
        <position position="1"/>
    </location>
</feature>
<proteinExistence type="predicted"/>
<dbReference type="Pfam" id="PF00665">
    <property type="entry name" value="rve"/>
    <property type="match status" value="1"/>
</dbReference>
<keyword evidence="3" id="KW-1185">Reference proteome</keyword>
<gene>
    <name evidence="2" type="ORF">EI167_21965</name>
</gene>
<dbReference type="InterPro" id="IPR051917">
    <property type="entry name" value="Transposase-Integrase"/>
</dbReference>
<reference evidence="2 3" key="1">
    <citation type="submission" date="2020-07" db="EMBL/GenBank/DDBJ databases">
        <title>Halophilic bacteria isolated from french cheeses.</title>
        <authorList>
            <person name="Kothe C.I."/>
            <person name="Farah-Kraiem B."/>
            <person name="Renault P."/>
            <person name="Dridi B."/>
        </authorList>
    </citation>
    <scope>NUCLEOTIDE SEQUENCE [LARGE SCALE GENOMIC DNA]</scope>
    <source>
        <strain evidence="2 3">FME14</strain>
    </source>
</reference>
<dbReference type="InterPro" id="IPR001584">
    <property type="entry name" value="Integrase_cat-core"/>
</dbReference>
<comment type="caution">
    <text evidence="2">The sequence shown here is derived from an EMBL/GenBank/DDBJ whole genome shotgun (WGS) entry which is preliminary data.</text>
</comment>
<organism evidence="2 3">
    <name type="scientific">Pseudoalteromonas prydzensis</name>
    <dbReference type="NCBI Taxonomy" id="182141"/>
    <lineage>
        <taxon>Bacteria</taxon>
        <taxon>Pseudomonadati</taxon>
        <taxon>Pseudomonadota</taxon>
        <taxon>Gammaproteobacteria</taxon>
        <taxon>Alteromonadales</taxon>
        <taxon>Pseudoalteromonadaceae</taxon>
        <taxon>Pseudoalteromonas</taxon>
    </lineage>
</organism>
<evidence type="ECO:0000313" key="3">
    <source>
        <dbReference type="Proteomes" id="UP000707245"/>
    </source>
</evidence>
<dbReference type="Proteomes" id="UP000707245">
    <property type="component" value="Unassembled WGS sequence"/>
</dbReference>
<dbReference type="PANTHER" id="PTHR10948">
    <property type="entry name" value="TRANSPOSASE"/>
    <property type="match status" value="1"/>
</dbReference>
<dbReference type="InterPro" id="IPR053392">
    <property type="entry name" value="Transposase_IS30-like"/>
</dbReference>
<feature type="non-terminal residue" evidence="2">
    <location>
        <position position="121"/>
    </location>
</feature>
<dbReference type="SUPFAM" id="SSF53098">
    <property type="entry name" value="Ribonuclease H-like"/>
    <property type="match status" value="1"/>
</dbReference>
<dbReference type="InterPro" id="IPR012337">
    <property type="entry name" value="RNaseH-like_sf"/>
</dbReference>